<dbReference type="SUPFAM" id="SSF48452">
    <property type="entry name" value="TPR-like"/>
    <property type="match status" value="1"/>
</dbReference>
<organism evidence="1">
    <name type="scientific">Aplanochytrium stocchinoi</name>
    <dbReference type="NCBI Taxonomy" id="215587"/>
    <lineage>
        <taxon>Eukaryota</taxon>
        <taxon>Sar</taxon>
        <taxon>Stramenopiles</taxon>
        <taxon>Bigyra</taxon>
        <taxon>Labyrinthulomycetes</taxon>
        <taxon>Thraustochytrida</taxon>
        <taxon>Thraustochytriidae</taxon>
        <taxon>Aplanochytrium</taxon>
    </lineage>
</organism>
<reference evidence="1" key="1">
    <citation type="submission" date="2021-01" db="EMBL/GenBank/DDBJ databases">
        <authorList>
            <person name="Corre E."/>
            <person name="Pelletier E."/>
            <person name="Niang G."/>
            <person name="Scheremetjew M."/>
            <person name="Finn R."/>
            <person name="Kale V."/>
            <person name="Holt S."/>
            <person name="Cochrane G."/>
            <person name="Meng A."/>
            <person name="Brown T."/>
            <person name="Cohen L."/>
        </authorList>
    </citation>
    <scope>NUCLEOTIDE SEQUENCE</scope>
    <source>
        <strain evidence="1">GSBS06</strain>
    </source>
</reference>
<protein>
    <recommendedName>
        <fullName evidence="2">MalT-like TPR region domain-containing protein</fullName>
    </recommendedName>
</protein>
<name>A0A7S3PGY5_9STRA</name>
<evidence type="ECO:0000313" key="1">
    <source>
        <dbReference type="EMBL" id="CAE0439902.1"/>
    </source>
</evidence>
<sequence>MNRTKMHSSSSGPRLVFSTFRLLRNQRKRLFSSVSDSNSSSSGSAWSTISNDLLCKNETNWREVIANDLTSRGLEAVRDSSYGVGEKIFSQALAVLREEKSPKNVQESLTASNVLHCQGLLANYYGRYKQADECLNEALKLLTETPNFGMGDDQFVDKGGILIDLANNSMRKGEVKQAENFLRRCQYMVNRAYAKNANLVALTEISLAELSFLKGDVDDAIRSGKNALEAFDAAEAAAVEGSPQIIDFSGVNVRSQAMLLLAKYLMKSGYLGEARIKLEESEKLQGSASESSIPNEMAYCAKLYTYYGILYALEEDFESSKRYFAQANNSVVNSVGLNVPDAAITLHNNAVFADDLKEAIDMYTKAEVLFRQHDDPKLAEIAHFNLESINGWAKYIDDCTISFHQRQLKDCETVGEMIILNPSLKINQLYIPGGVSGATVRMINQPRDYSFVGQQP</sequence>
<accession>A0A7S3PGY5</accession>
<dbReference type="Gene3D" id="1.25.40.10">
    <property type="entry name" value="Tetratricopeptide repeat domain"/>
    <property type="match status" value="1"/>
</dbReference>
<proteinExistence type="predicted"/>
<evidence type="ECO:0008006" key="2">
    <source>
        <dbReference type="Google" id="ProtNLM"/>
    </source>
</evidence>
<dbReference type="EMBL" id="HBIN01013330">
    <property type="protein sequence ID" value="CAE0439902.1"/>
    <property type="molecule type" value="Transcribed_RNA"/>
</dbReference>
<dbReference type="AlphaFoldDB" id="A0A7S3PGY5"/>
<gene>
    <name evidence="1" type="ORF">ASTO00021_LOCUS10063</name>
</gene>
<dbReference type="InterPro" id="IPR011990">
    <property type="entry name" value="TPR-like_helical_dom_sf"/>
</dbReference>